<feature type="transmembrane region" description="Helical" evidence="1">
    <location>
        <begin position="168"/>
        <end position="186"/>
    </location>
</feature>
<keyword evidence="1" id="KW-1133">Transmembrane helix</keyword>
<evidence type="ECO:0000256" key="1">
    <source>
        <dbReference type="SAM" id="Phobius"/>
    </source>
</evidence>
<feature type="transmembrane region" description="Helical" evidence="1">
    <location>
        <begin position="95"/>
        <end position="116"/>
    </location>
</feature>
<feature type="transmembrane region" description="Helical" evidence="1">
    <location>
        <begin position="352"/>
        <end position="373"/>
    </location>
</feature>
<dbReference type="InterPro" id="IPR013320">
    <property type="entry name" value="ConA-like_dom_sf"/>
</dbReference>
<dbReference type="SUPFAM" id="SSF49899">
    <property type="entry name" value="Concanavalin A-like lectins/glucanases"/>
    <property type="match status" value="1"/>
</dbReference>
<evidence type="ECO:0000313" key="2">
    <source>
        <dbReference type="EMBL" id="QHT12652.1"/>
    </source>
</evidence>
<feature type="transmembrane region" description="Helical" evidence="1">
    <location>
        <begin position="424"/>
        <end position="445"/>
    </location>
</feature>
<feature type="transmembrane region" description="Helical" evidence="1">
    <location>
        <begin position="261"/>
        <end position="283"/>
    </location>
</feature>
<feature type="transmembrane region" description="Helical" evidence="1">
    <location>
        <begin position="232"/>
        <end position="249"/>
    </location>
</feature>
<sequence>MSNPTIKDRAIKALDYAATELGKLPGVAIDKAKKIGVSAKNAAVSASTTVKNVAESGLNSAKSVAENGTEIVKENVKKYEDYAKTFDLNELKRPAIYAFFLIIMFILICCVLKLIYSKSSSLPPEKAHILSQQENNTIIFIVLFTIAIAVVALLTIPNYKDLLIFFSRFNNVYLLILYIIALIIMYRTVPRTIVDNYALAFLPLTMLIGIYLFYLAIEKNKIYGFNINYERVKYIIIYFCLIVFMLLFYKVDPGGYLNTYFGPSLIISILIGVFGFLYLLTLMNLPGITGKEKGVEGLAGTNSSFGGLFQGLTKMGLFSGISFILFLITILIGILAYSGGFLNGTSDNGLKVNTSVIVILSFFTILSGIFAYRNNFFKEMANMKLFSIIAFVICFISIMFGVLGSPGGFFDTSSSHDKTNRVSGIIILLIMIFIAWIFFFGILFFNNRSTGGESESDSSLSYVLNLARQIFMLLFGLIISGLLIGWLVTGVEALSSKSGIIAFILNLLIVIAILTLVFKLVTGGTFYRKYAIFRLIVNSLLYIPCIFLGVIETILAILGFGATVGKSGLSGLWSGLSTTIEATKNTPASYYLLLIMIILLYIVYFFLASQIQTNISKQGGTLLVNNPITLNTENVIGYYDNLNGTKTKDGADDFDHNYKYAISFWLFIDANSPNYDKSLNKYTSIFNYGNKPSVLYNASENTMIFTLKNDGEPAIGSASRLKKPPELDASGNIIIYKMSDVLLQKWNNIIINYSNGTLDIFNNGELVKSVNEAVPKMSKDALIIGSNKGISGGVCNVVYFNTHIDISQVYYLYNSVKNKNPPVPKKSKESIIKTIATATHIKSNPPVIEIPIKIDVTAKTPELEEKPVLFKPVKSDPSIIKMDYLSFDWFSKQ</sequence>
<proteinExistence type="predicted"/>
<protein>
    <submittedName>
        <fullName evidence="2">Uncharacterized protein</fullName>
    </submittedName>
</protein>
<name>A0A6C0D8G3_9ZZZZ</name>
<dbReference type="AlphaFoldDB" id="A0A6C0D8G3"/>
<feature type="transmembrane region" description="Helical" evidence="1">
    <location>
        <begin position="385"/>
        <end position="404"/>
    </location>
</feature>
<accession>A0A6C0D8G3</accession>
<feature type="transmembrane region" description="Helical" evidence="1">
    <location>
        <begin position="588"/>
        <end position="607"/>
    </location>
</feature>
<feature type="transmembrane region" description="Helical" evidence="1">
    <location>
        <begin position="466"/>
        <end position="488"/>
    </location>
</feature>
<dbReference type="EMBL" id="MN739549">
    <property type="protein sequence ID" value="QHT12652.1"/>
    <property type="molecule type" value="Genomic_DNA"/>
</dbReference>
<keyword evidence="1" id="KW-0812">Transmembrane</keyword>
<reference evidence="2" key="1">
    <citation type="journal article" date="2020" name="Nature">
        <title>Giant virus diversity and host interactions through global metagenomics.</title>
        <authorList>
            <person name="Schulz F."/>
            <person name="Roux S."/>
            <person name="Paez-Espino D."/>
            <person name="Jungbluth S."/>
            <person name="Walsh D.A."/>
            <person name="Denef V.J."/>
            <person name="McMahon K.D."/>
            <person name="Konstantinidis K.T."/>
            <person name="Eloe-Fadrosh E.A."/>
            <person name="Kyrpides N.C."/>
            <person name="Woyke T."/>
        </authorList>
    </citation>
    <scope>NUCLEOTIDE SEQUENCE</scope>
    <source>
        <strain evidence="2">GVMAG-M-3300023174-130</strain>
    </source>
</reference>
<feature type="transmembrane region" description="Helical" evidence="1">
    <location>
        <begin position="541"/>
        <end position="564"/>
    </location>
</feature>
<keyword evidence="1" id="KW-0472">Membrane</keyword>
<feature type="transmembrane region" description="Helical" evidence="1">
    <location>
        <begin position="136"/>
        <end position="156"/>
    </location>
</feature>
<feature type="transmembrane region" description="Helical" evidence="1">
    <location>
        <begin position="317"/>
        <end position="340"/>
    </location>
</feature>
<feature type="transmembrane region" description="Helical" evidence="1">
    <location>
        <begin position="198"/>
        <end position="217"/>
    </location>
</feature>
<organism evidence="2">
    <name type="scientific">viral metagenome</name>
    <dbReference type="NCBI Taxonomy" id="1070528"/>
    <lineage>
        <taxon>unclassified sequences</taxon>
        <taxon>metagenomes</taxon>
        <taxon>organismal metagenomes</taxon>
    </lineage>
</organism>
<feature type="transmembrane region" description="Helical" evidence="1">
    <location>
        <begin position="500"/>
        <end position="521"/>
    </location>
</feature>